<name>A0ABV9E5X2_9ACTN</name>
<organism evidence="4 5">
    <name type="scientific">Nocardiopsis mangrovi</name>
    <dbReference type="NCBI Taxonomy" id="1179818"/>
    <lineage>
        <taxon>Bacteria</taxon>
        <taxon>Bacillati</taxon>
        <taxon>Actinomycetota</taxon>
        <taxon>Actinomycetes</taxon>
        <taxon>Streptosporangiales</taxon>
        <taxon>Nocardiopsidaceae</taxon>
        <taxon>Nocardiopsis</taxon>
    </lineage>
</organism>
<evidence type="ECO:0000313" key="5">
    <source>
        <dbReference type="Proteomes" id="UP001595923"/>
    </source>
</evidence>
<dbReference type="EMBL" id="JBHSFQ010000056">
    <property type="protein sequence ID" value="MFC4565989.1"/>
    <property type="molecule type" value="Genomic_DNA"/>
</dbReference>
<dbReference type="Gene3D" id="1.10.1200.10">
    <property type="entry name" value="ACP-like"/>
    <property type="match status" value="1"/>
</dbReference>
<protein>
    <submittedName>
        <fullName evidence="4">Acyl carrier protein</fullName>
    </submittedName>
</protein>
<comment type="caution">
    <text evidence="4">The sequence shown here is derived from an EMBL/GenBank/DDBJ whole genome shotgun (WGS) entry which is preliminary data.</text>
</comment>
<reference evidence="5" key="1">
    <citation type="journal article" date="2019" name="Int. J. Syst. Evol. Microbiol.">
        <title>The Global Catalogue of Microorganisms (GCM) 10K type strain sequencing project: providing services to taxonomists for standard genome sequencing and annotation.</title>
        <authorList>
            <consortium name="The Broad Institute Genomics Platform"/>
            <consortium name="The Broad Institute Genome Sequencing Center for Infectious Disease"/>
            <person name="Wu L."/>
            <person name="Ma J."/>
        </authorList>
    </citation>
    <scope>NUCLEOTIDE SEQUENCE [LARGE SCALE GENOMIC DNA]</scope>
    <source>
        <strain evidence="5">XZYJ18</strain>
    </source>
</reference>
<dbReference type="PROSITE" id="PS00012">
    <property type="entry name" value="PHOSPHOPANTETHEINE"/>
    <property type="match status" value="1"/>
</dbReference>
<dbReference type="InterPro" id="IPR006162">
    <property type="entry name" value="Ppantetheine_attach_site"/>
</dbReference>
<evidence type="ECO:0000256" key="2">
    <source>
        <dbReference type="ARBA" id="ARBA00022553"/>
    </source>
</evidence>
<dbReference type="Proteomes" id="UP001595923">
    <property type="component" value="Unassembled WGS sequence"/>
</dbReference>
<keyword evidence="1" id="KW-0596">Phosphopantetheine</keyword>
<dbReference type="InterPro" id="IPR036736">
    <property type="entry name" value="ACP-like_sf"/>
</dbReference>
<dbReference type="Pfam" id="PF00550">
    <property type="entry name" value="PP-binding"/>
    <property type="match status" value="1"/>
</dbReference>
<proteinExistence type="predicted"/>
<accession>A0ABV9E5X2</accession>
<dbReference type="RefSeq" id="WP_378580475.1">
    <property type="nucleotide sequence ID" value="NZ_JBHSFQ010000056.1"/>
</dbReference>
<evidence type="ECO:0000313" key="4">
    <source>
        <dbReference type="EMBL" id="MFC4565989.1"/>
    </source>
</evidence>
<sequence length="78" mass="8835">MWDEQFESILREHLPFLPADEEIRKDMSLMDAGLDSMGIVELLSKLEAAYDVRFQDEALALETFENAGTLWNTVSGLA</sequence>
<dbReference type="PROSITE" id="PS50075">
    <property type="entry name" value="CARRIER"/>
    <property type="match status" value="1"/>
</dbReference>
<gene>
    <name evidence="4" type="ORF">ACFO4E_29395</name>
</gene>
<evidence type="ECO:0000256" key="1">
    <source>
        <dbReference type="ARBA" id="ARBA00022450"/>
    </source>
</evidence>
<dbReference type="SUPFAM" id="SSF47336">
    <property type="entry name" value="ACP-like"/>
    <property type="match status" value="1"/>
</dbReference>
<keyword evidence="2" id="KW-0597">Phosphoprotein</keyword>
<evidence type="ECO:0000259" key="3">
    <source>
        <dbReference type="PROSITE" id="PS50075"/>
    </source>
</evidence>
<feature type="domain" description="Carrier" evidence="3">
    <location>
        <begin position="1"/>
        <end position="78"/>
    </location>
</feature>
<dbReference type="InterPro" id="IPR009081">
    <property type="entry name" value="PP-bd_ACP"/>
</dbReference>
<keyword evidence="5" id="KW-1185">Reference proteome</keyword>